<keyword evidence="1" id="KW-0547">Nucleotide-binding</keyword>
<evidence type="ECO:0000256" key="3">
    <source>
        <dbReference type="ARBA" id="ARBA00023015"/>
    </source>
</evidence>
<dbReference type="FunFam" id="3.40.50.300:FF:000006">
    <property type="entry name" value="DNA-binding transcriptional regulator NtrC"/>
    <property type="match status" value="1"/>
</dbReference>
<evidence type="ECO:0000313" key="7">
    <source>
        <dbReference type="EMBL" id="OKS86015.1"/>
    </source>
</evidence>
<dbReference type="SUPFAM" id="SSF46689">
    <property type="entry name" value="Homeodomain-like"/>
    <property type="match status" value="1"/>
</dbReference>
<dbReference type="InterPro" id="IPR009057">
    <property type="entry name" value="Homeodomain-like_sf"/>
</dbReference>
<keyword evidence="5" id="KW-0804">Transcription</keyword>
<dbReference type="CDD" id="cd00009">
    <property type="entry name" value="AAA"/>
    <property type="match status" value="1"/>
</dbReference>
<keyword evidence="8" id="KW-1185">Reference proteome</keyword>
<accession>A0A1Q5ZW69</accession>
<dbReference type="InterPro" id="IPR003593">
    <property type="entry name" value="AAA+_ATPase"/>
</dbReference>
<dbReference type="PROSITE" id="PS50045">
    <property type="entry name" value="SIGMA54_INTERACT_4"/>
    <property type="match status" value="1"/>
</dbReference>
<dbReference type="SUPFAM" id="SSF52540">
    <property type="entry name" value="P-loop containing nucleoside triphosphate hydrolases"/>
    <property type="match status" value="1"/>
</dbReference>
<dbReference type="EMBL" id="MPPL01000001">
    <property type="protein sequence ID" value="OKS86015.1"/>
    <property type="molecule type" value="Genomic_DNA"/>
</dbReference>
<evidence type="ECO:0000256" key="1">
    <source>
        <dbReference type="ARBA" id="ARBA00022741"/>
    </source>
</evidence>
<dbReference type="SMART" id="SM00382">
    <property type="entry name" value="AAA"/>
    <property type="match status" value="1"/>
</dbReference>
<gene>
    <name evidence="7" type="ORF">RG47T_1462</name>
</gene>
<keyword evidence="3" id="KW-0805">Transcription regulation</keyword>
<dbReference type="InterPro" id="IPR025944">
    <property type="entry name" value="Sigma_54_int_dom_CS"/>
</dbReference>
<feature type="domain" description="Sigma-54 factor interaction" evidence="6">
    <location>
        <begin position="26"/>
        <end position="255"/>
    </location>
</feature>
<evidence type="ECO:0000313" key="8">
    <source>
        <dbReference type="Proteomes" id="UP000186720"/>
    </source>
</evidence>
<organism evidence="7 8">
    <name type="scientific">Mucilaginibacter polytrichastri</name>
    <dbReference type="NCBI Taxonomy" id="1302689"/>
    <lineage>
        <taxon>Bacteria</taxon>
        <taxon>Pseudomonadati</taxon>
        <taxon>Bacteroidota</taxon>
        <taxon>Sphingobacteriia</taxon>
        <taxon>Sphingobacteriales</taxon>
        <taxon>Sphingobacteriaceae</taxon>
        <taxon>Mucilaginibacter</taxon>
    </lineage>
</organism>
<dbReference type="PANTHER" id="PTHR32071:SF117">
    <property type="entry name" value="PTS-DEPENDENT DIHYDROXYACETONE KINASE OPERON REGULATORY PROTEIN-RELATED"/>
    <property type="match status" value="1"/>
</dbReference>
<dbReference type="GO" id="GO:0043565">
    <property type="term" value="F:sequence-specific DNA binding"/>
    <property type="evidence" value="ECO:0007669"/>
    <property type="project" value="InterPro"/>
</dbReference>
<dbReference type="Gene3D" id="1.10.10.60">
    <property type="entry name" value="Homeodomain-like"/>
    <property type="match status" value="1"/>
</dbReference>
<dbReference type="PROSITE" id="PS00675">
    <property type="entry name" value="SIGMA54_INTERACT_1"/>
    <property type="match status" value="1"/>
</dbReference>
<keyword evidence="4" id="KW-0238">DNA-binding</keyword>
<dbReference type="Pfam" id="PF25601">
    <property type="entry name" value="AAA_lid_14"/>
    <property type="match status" value="1"/>
</dbReference>
<dbReference type="PROSITE" id="PS00688">
    <property type="entry name" value="SIGMA54_INTERACT_3"/>
    <property type="match status" value="1"/>
</dbReference>
<dbReference type="InterPro" id="IPR058031">
    <property type="entry name" value="AAA_lid_NorR"/>
</dbReference>
<dbReference type="Gene3D" id="1.10.8.60">
    <property type="match status" value="1"/>
</dbReference>
<dbReference type="GO" id="GO:0006355">
    <property type="term" value="P:regulation of DNA-templated transcription"/>
    <property type="evidence" value="ECO:0007669"/>
    <property type="project" value="InterPro"/>
</dbReference>
<proteinExistence type="predicted"/>
<dbReference type="Gene3D" id="3.40.50.300">
    <property type="entry name" value="P-loop containing nucleotide triphosphate hydrolases"/>
    <property type="match status" value="1"/>
</dbReference>
<evidence type="ECO:0000256" key="4">
    <source>
        <dbReference type="ARBA" id="ARBA00023125"/>
    </source>
</evidence>
<dbReference type="InterPro" id="IPR025662">
    <property type="entry name" value="Sigma_54_int_dom_ATP-bd_1"/>
</dbReference>
<dbReference type="InterPro" id="IPR002078">
    <property type="entry name" value="Sigma_54_int"/>
</dbReference>
<protein>
    <submittedName>
        <fullName evidence="7">Hydrogenase-4 transcriptional activator</fullName>
    </submittedName>
</protein>
<dbReference type="STRING" id="1302689.RG47T_1462"/>
<name>A0A1Q5ZW69_9SPHI</name>
<dbReference type="RefSeq" id="WP_074488768.1">
    <property type="nucleotide sequence ID" value="NZ_FPAM01000002.1"/>
</dbReference>
<dbReference type="InterPro" id="IPR002197">
    <property type="entry name" value="HTH_Fis"/>
</dbReference>
<dbReference type="AlphaFoldDB" id="A0A1Q5ZW69"/>
<evidence type="ECO:0000256" key="2">
    <source>
        <dbReference type="ARBA" id="ARBA00022840"/>
    </source>
</evidence>
<dbReference type="Pfam" id="PF02954">
    <property type="entry name" value="HTH_8"/>
    <property type="match status" value="1"/>
</dbReference>
<sequence>MKSKLIKEGNPYLRQQIKKVLNEGDMVGHNGGLKDVAYLISRVADTDTTVLILGETGTGKELVAKALHNSSPRKDKLMIRVNCAALPATLIESELFGHEKGSFTGATERRIGKFELANNSTLFLDEIGELALELQVKLLRALQEKEIERIGGKTVVKVNVRIIAATNRDLLQEVQAGRFRSDLYYRLNVFPISMPALRDRAEDIPVLVAHFINKLAQKLDKKITGIAPEELNKLKLYNWPGNVRELEHVMERSAIMATDYTIREIFLPDGNRKAMANPAMQEFKTKSLEDSERDHIRAVLTKCGGKVKGAGGAAELLGVPPTTLHSKMKKLGITKDTY</sequence>
<keyword evidence="2" id="KW-0067">ATP-binding</keyword>
<comment type="caution">
    <text evidence="7">The sequence shown here is derived from an EMBL/GenBank/DDBJ whole genome shotgun (WGS) entry which is preliminary data.</text>
</comment>
<dbReference type="GO" id="GO:0005524">
    <property type="term" value="F:ATP binding"/>
    <property type="evidence" value="ECO:0007669"/>
    <property type="project" value="UniProtKB-KW"/>
</dbReference>
<evidence type="ECO:0000256" key="5">
    <source>
        <dbReference type="ARBA" id="ARBA00023163"/>
    </source>
</evidence>
<dbReference type="OrthoDB" id="9767722at2"/>
<dbReference type="Proteomes" id="UP000186720">
    <property type="component" value="Unassembled WGS sequence"/>
</dbReference>
<evidence type="ECO:0000259" key="6">
    <source>
        <dbReference type="PROSITE" id="PS50045"/>
    </source>
</evidence>
<dbReference type="Pfam" id="PF00158">
    <property type="entry name" value="Sigma54_activat"/>
    <property type="match status" value="1"/>
</dbReference>
<dbReference type="InterPro" id="IPR027417">
    <property type="entry name" value="P-loop_NTPase"/>
</dbReference>
<dbReference type="PANTHER" id="PTHR32071">
    <property type="entry name" value="TRANSCRIPTIONAL REGULATORY PROTEIN"/>
    <property type="match status" value="1"/>
</dbReference>
<reference evidence="7 8" key="1">
    <citation type="submission" date="2016-11" db="EMBL/GenBank/DDBJ databases">
        <title>Whole Genome Sequencing of Mucilaginibacter polytrichastri RG4-7(T) isolated from the moss sample.</title>
        <authorList>
            <person name="Li Y."/>
        </authorList>
    </citation>
    <scope>NUCLEOTIDE SEQUENCE [LARGE SCALE GENOMIC DNA]</scope>
    <source>
        <strain evidence="7 8">RG4-7</strain>
    </source>
</reference>